<organism evidence="1 2">
    <name type="scientific">Diabrotica balteata</name>
    <name type="common">Banded cucumber beetle</name>
    <dbReference type="NCBI Taxonomy" id="107213"/>
    <lineage>
        <taxon>Eukaryota</taxon>
        <taxon>Metazoa</taxon>
        <taxon>Ecdysozoa</taxon>
        <taxon>Arthropoda</taxon>
        <taxon>Hexapoda</taxon>
        <taxon>Insecta</taxon>
        <taxon>Pterygota</taxon>
        <taxon>Neoptera</taxon>
        <taxon>Endopterygota</taxon>
        <taxon>Coleoptera</taxon>
        <taxon>Polyphaga</taxon>
        <taxon>Cucujiformia</taxon>
        <taxon>Chrysomeloidea</taxon>
        <taxon>Chrysomelidae</taxon>
        <taxon>Galerucinae</taxon>
        <taxon>Diabroticina</taxon>
        <taxon>Diabroticites</taxon>
        <taxon>Diabrotica</taxon>
    </lineage>
</organism>
<evidence type="ECO:0000313" key="2">
    <source>
        <dbReference type="Proteomes" id="UP001153709"/>
    </source>
</evidence>
<dbReference type="Proteomes" id="UP001153709">
    <property type="component" value="Chromosome 6"/>
</dbReference>
<accession>A0A9N9T5T4</accession>
<proteinExistence type="predicted"/>
<reference evidence="1" key="1">
    <citation type="submission" date="2022-01" db="EMBL/GenBank/DDBJ databases">
        <authorList>
            <person name="King R."/>
        </authorList>
    </citation>
    <scope>NUCLEOTIDE SEQUENCE</scope>
</reference>
<dbReference type="PANTHER" id="PTHR47272:SF2">
    <property type="entry name" value="PIGGYBAC TRANSPOSABLE ELEMENT-DERIVED PROTEIN 3-LIKE"/>
    <property type="match status" value="1"/>
</dbReference>
<protein>
    <submittedName>
        <fullName evidence="1">Uncharacterized protein</fullName>
    </submittedName>
</protein>
<keyword evidence="2" id="KW-1185">Reference proteome</keyword>
<dbReference type="PANTHER" id="PTHR47272">
    <property type="entry name" value="DDE_TNP_1_7 DOMAIN-CONTAINING PROTEIN"/>
    <property type="match status" value="1"/>
</dbReference>
<gene>
    <name evidence="1" type="ORF">DIABBA_LOCUS9500</name>
</gene>
<dbReference type="OrthoDB" id="8189836at2759"/>
<evidence type="ECO:0000313" key="1">
    <source>
        <dbReference type="EMBL" id="CAG9836412.1"/>
    </source>
</evidence>
<sequence>MITKSFDNKPVIVESNCWYRQLGNCQRWDKKNKKYIDVRQPEAVRLCNQNMGGVDNPTDSVSLVIDIQRA</sequence>
<dbReference type="AlphaFoldDB" id="A0A9N9T5T4"/>
<dbReference type="EMBL" id="OU898281">
    <property type="protein sequence ID" value="CAG9836412.1"/>
    <property type="molecule type" value="Genomic_DNA"/>
</dbReference>
<name>A0A9N9T5T4_DIABA</name>